<reference evidence="1 2" key="1">
    <citation type="submission" date="2020-08" db="EMBL/GenBank/DDBJ databases">
        <title>Genomic Encyclopedia of Type Strains, Phase III (KMG-III): the genomes of soil and plant-associated and newly described type strains.</title>
        <authorList>
            <person name="Whitman W."/>
        </authorList>
    </citation>
    <scope>NUCLEOTIDE SEQUENCE [LARGE SCALE GENOMIC DNA]</scope>
    <source>
        <strain evidence="1 2">CECT 8960</strain>
    </source>
</reference>
<gene>
    <name evidence="1" type="ORF">FHR82_002472</name>
</gene>
<dbReference type="SUPFAM" id="SSF46894">
    <property type="entry name" value="C-terminal effector domain of the bipartite response regulators"/>
    <property type="match status" value="1"/>
</dbReference>
<comment type="caution">
    <text evidence="1">The sequence shown here is derived from an EMBL/GenBank/DDBJ whole genome shotgun (WGS) entry which is preliminary data.</text>
</comment>
<dbReference type="Proteomes" id="UP000520767">
    <property type="component" value="Unassembled WGS sequence"/>
</dbReference>
<proteinExistence type="predicted"/>
<protein>
    <recommendedName>
        <fullName evidence="3">HTH luxR-type domain-containing protein</fullName>
    </recommendedName>
</protein>
<sequence>MPASGNDAPPYGDSRLVQKAYLVADIRGMELIEKITSDQAPGTAIARASCASWADCESLGIVDTLHRDILHIGHRLQLLLHRSVLATATHPRLTRLGALGAEVRVTHRSLPDMLVFGAEVFAVAHHDRGQERRQVVHIHSQELSTGLLHLFGGLWDHAEDIASARRAEDSIQAIVLSYLYAGTLDDAAAREMGISVRTYRRYVAKVLRDLNVTSRFQAGAKAANLKLLSGL</sequence>
<dbReference type="InterPro" id="IPR036388">
    <property type="entry name" value="WH-like_DNA-bd_sf"/>
</dbReference>
<evidence type="ECO:0000313" key="2">
    <source>
        <dbReference type="Proteomes" id="UP000520767"/>
    </source>
</evidence>
<name>A0A7W7VDR4_9PSEU</name>
<dbReference type="AlphaFoldDB" id="A0A7W7VDR4"/>
<dbReference type="InterPro" id="IPR016032">
    <property type="entry name" value="Sig_transdc_resp-reg_C-effctor"/>
</dbReference>
<dbReference type="RefSeq" id="WP_184810352.1">
    <property type="nucleotide sequence ID" value="NZ_JACHJQ010000002.1"/>
</dbReference>
<dbReference type="GO" id="GO:0003677">
    <property type="term" value="F:DNA binding"/>
    <property type="evidence" value="ECO:0007669"/>
    <property type="project" value="InterPro"/>
</dbReference>
<keyword evidence="2" id="KW-1185">Reference proteome</keyword>
<evidence type="ECO:0008006" key="3">
    <source>
        <dbReference type="Google" id="ProtNLM"/>
    </source>
</evidence>
<accession>A0A7W7VDR4</accession>
<evidence type="ECO:0000313" key="1">
    <source>
        <dbReference type="EMBL" id="MBB4906255.1"/>
    </source>
</evidence>
<dbReference type="EMBL" id="JACHJQ010000002">
    <property type="protein sequence ID" value="MBB4906255.1"/>
    <property type="molecule type" value="Genomic_DNA"/>
</dbReference>
<organism evidence="1 2">
    <name type="scientific">Actinophytocola algeriensis</name>
    <dbReference type="NCBI Taxonomy" id="1768010"/>
    <lineage>
        <taxon>Bacteria</taxon>
        <taxon>Bacillati</taxon>
        <taxon>Actinomycetota</taxon>
        <taxon>Actinomycetes</taxon>
        <taxon>Pseudonocardiales</taxon>
        <taxon>Pseudonocardiaceae</taxon>
    </lineage>
</organism>
<dbReference type="Gene3D" id="1.10.10.10">
    <property type="entry name" value="Winged helix-like DNA-binding domain superfamily/Winged helix DNA-binding domain"/>
    <property type="match status" value="1"/>
</dbReference>
<dbReference type="GO" id="GO:0006355">
    <property type="term" value="P:regulation of DNA-templated transcription"/>
    <property type="evidence" value="ECO:0007669"/>
    <property type="project" value="InterPro"/>
</dbReference>